<dbReference type="SUPFAM" id="SSF51338">
    <property type="entry name" value="Composite domain of metallo-dependent hydrolases"/>
    <property type="match status" value="1"/>
</dbReference>
<dbReference type="EMBL" id="JAVHUL010000016">
    <property type="protein sequence ID" value="MDQ7917397.1"/>
    <property type="molecule type" value="Genomic_DNA"/>
</dbReference>
<evidence type="ECO:0000313" key="2">
    <source>
        <dbReference type="Proteomes" id="UP001230915"/>
    </source>
</evidence>
<protein>
    <submittedName>
        <fullName evidence="1">Uncharacterized protein</fullName>
    </submittedName>
</protein>
<sequence>MLQYKIINARLSNHKNPVQIGIKDGLITQIKENINASAEAILDANNNWVSPGFLRATFTLTKPVF</sequence>
<gene>
    <name evidence="1" type="ORF">RBU60_07410</name>
</gene>
<evidence type="ECO:0000313" key="1">
    <source>
        <dbReference type="EMBL" id="MDQ7917397.1"/>
    </source>
</evidence>
<accession>A0ABU1A159</accession>
<comment type="caution">
    <text evidence="1">The sequence shown here is derived from an EMBL/GenBank/DDBJ whole genome shotgun (WGS) entry which is preliminary data.</text>
</comment>
<reference evidence="1 2" key="1">
    <citation type="submission" date="2023-08" db="EMBL/GenBank/DDBJ databases">
        <title>Mesonia sp. MT50, isolated from deep-sea sediment of the Mariana Trench.</title>
        <authorList>
            <person name="Fu H."/>
        </authorList>
    </citation>
    <scope>NUCLEOTIDE SEQUENCE [LARGE SCALE GENOMIC DNA]</scope>
    <source>
        <strain evidence="1 2">MT50</strain>
    </source>
</reference>
<dbReference type="RefSeq" id="WP_308864125.1">
    <property type="nucleotide sequence ID" value="NZ_JAVHUL010000016.1"/>
</dbReference>
<dbReference type="Gene3D" id="2.30.40.10">
    <property type="entry name" value="Urease, subunit C, domain 1"/>
    <property type="match status" value="1"/>
</dbReference>
<proteinExistence type="predicted"/>
<organism evidence="1 2">
    <name type="scientific">Mesonia profundi</name>
    <dbReference type="NCBI Taxonomy" id="3070998"/>
    <lineage>
        <taxon>Bacteria</taxon>
        <taxon>Pseudomonadati</taxon>
        <taxon>Bacteroidota</taxon>
        <taxon>Flavobacteriia</taxon>
        <taxon>Flavobacteriales</taxon>
        <taxon>Flavobacteriaceae</taxon>
        <taxon>Mesonia</taxon>
    </lineage>
</organism>
<name>A0ABU1A159_9FLAO</name>
<keyword evidence="2" id="KW-1185">Reference proteome</keyword>
<dbReference type="InterPro" id="IPR011059">
    <property type="entry name" value="Metal-dep_hydrolase_composite"/>
</dbReference>
<dbReference type="Proteomes" id="UP001230915">
    <property type="component" value="Unassembled WGS sequence"/>
</dbReference>